<name>A0A9P5ZVA8_PLEER</name>
<feature type="region of interest" description="Disordered" evidence="2">
    <location>
        <begin position="1"/>
        <end position="29"/>
    </location>
</feature>
<protein>
    <submittedName>
        <fullName evidence="3">Uncharacterized protein</fullName>
    </submittedName>
</protein>
<dbReference type="OrthoDB" id="3071528at2759"/>
<organism evidence="3 4">
    <name type="scientific">Pleurotus eryngii</name>
    <name type="common">Boletus of the steppes</name>
    <dbReference type="NCBI Taxonomy" id="5323"/>
    <lineage>
        <taxon>Eukaryota</taxon>
        <taxon>Fungi</taxon>
        <taxon>Dikarya</taxon>
        <taxon>Basidiomycota</taxon>
        <taxon>Agaricomycotina</taxon>
        <taxon>Agaricomycetes</taxon>
        <taxon>Agaricomycetidae</taxon>
        <taxon>Agaricales</taxon>
        <taxon>Pleurotineae</taxon>
        <taxon>Pleurotaceae</taxon>
        <taxon>Pleurotus</taxon>
    </lineage>
</organism>
<feature type="compositionally biased region" description="Polar residues" evidence="2">
    <location>
        <begin position="1"/>
        <end position="21"/>
    </location>
</feature>
<comment type="caution">
    <text evidence="3">The sequence shown here is derived from an EMBL/GenBank/DDBJ whole genome shotgun (WGS) entry which is preliminary data.</text>
</comment>
<feature type="compositionally biased region" description="Basic and acidic residues" evidence="2">
    <location>
        <begin position="118"/>
        <end position="127"/>
    </location>
</feature>
<proteinExistence type="predicted"/>
<feature type="region of interest" description="Disordered" evidence="2">
    <location>
        <begin position="107"/>
        <end position="134"/>
    </location>
</feature>
<sequence length="230" mass="25665">MTRTYATRSHATQHTATSENPELTGEPQGFFLLTNPECSVVSDTEWDESPPAKPKCRFYSDVVVKHIEPSTEENHNNKTPLALDKESDEFVSTQCELNPEQAEAAWAHEPPANLGEGPSKDKGKGIDPHNWGNLELSDNEDLNPAAQVKAYEALQKYQHEIRAIEQHGGGSFLPPAARKPTENANDVLLRKLQALKAENAKLKEKKLSKKHKKKAQVQLPLVIVRMLPKH</sequence>
<gene>
    <name evidence="3" type="ORF">BDN71DRAFT_1431239</name>
</gene>
<dbReference type="EMBL" id="MU154565">
    <property type="protein sequence ID" value="KAF9495117.1"/>
    <property type="molecule type" value="Genomic_DNA"/>
</dbReference>
<evidence type="ECO:0000256" key="2">
    <source>
        <dbReference type="SAM" id="MobiDB-lite"/>
    </source>
</evidence>
<keyword evidence="1" id="KW-0175">Coiled coil</keyword>
<feature type="coiled-coil region" evidence="1">
    <location>
        <begin position="185"/>
        <end position="212"/>
    </location>
</feature>
<dbReference type="Proteomes" id="UP000807025">
    <property type="component" value="Unassembled WGS sequence"/>
</dbReference>
<evidence type="ECO:0000313" key="3">
    <source>
        <dbReference type="EMBL" id="KAF9495117.1"/>
    </source>
</evidence>
<keyword evidence="4" id="KW-1185">Reference proteome</keyword>
<reference evidence="3" key="1">
    <citation type="submission" date="2020-11" db="EMBL/GenBank/DDBJ databases">
        <authorList>
            <consortium name="DOE Joint Genome Institute"/>
            <person name="Ahrendt S."/>
            <person name="Riley R."/>
            <person name="Andreopoulos W."/>
            <person name="Labutti K."/>
            <person name="Pangilinan J."/>
            <person name="Ruiz-Duenas F.J."/>
            <person name="Barrasa J.M."/>
            <person name="Sanchez-Garcia M."/>
            <person name="Camarero S."/>
            <person name="Miyauchi S."/>
            <person name="Serrano A."/>
            <person name="Linde D."/>
            <person name="Babiker R."/>
            <person name="Drula E."/>
            <person name="Ayuso-Fernandez I."/>
            <person name="Pacheco R."/>
            <person name="Padilla G."/>
            <person name="Ferreira P."/>
            <person name="Barriuso J."/>
            <person name="Kellner H."/>
            <person name="Castanera R."/>
            <person name="Alfaro M."/>
            <person name="Ramirez L."/>
            <person name="Pisabarro A.G."/>
            <person name="Kuo A."/>
            <person name="Tritt A."/>
            <person name="Lipzen A."/>
            <person name="He G."/>
            <person name="Yan M."/>
            <person name="Ng V."/>
            <person name="Cullen D."/>
            <person name="Martin F."/>
            <person name="Rosso M.-N."/>
            <person name="Henrissat B."/>
            <person name="Hibbett D."/>
            <person name="Martinez A.T."/>
            <person name="Grigoriev I.V."/>
        </authorList>
    </citation>
    <scope>NUCLEOTIDE SEQUENCE</scope>
    <source>
        <strain evidence="3">ATCC 90797</strain>
    </source>
</reference>
<evidence type="ECO:0000256" key="1">
    <source>
        <dbReference type="SAM" id="Coils"/>
    </source>
</evidence>
<evidence type="ECO:0000313" key="4">
    <source>
        <dbReference type="Proteomes" id="UP000807025"/>
    </source>
</evidence>
<dbReference type="AlphaFoldDB" id="A0A9P5ZVA8"/>
<accession>A0A9P5ZVA8</accession>